<keyword evidence="2" id="KW-0732">Signal</keyword>
<proteinExistence type="predicted"/>
<sequence length="359" mass="39830">MKRFLILLMLVAAVMVGVAIAADERIAKTNTNHVSNTKRLRVVVTTDFPPIGVVKESDVPNDQKSDPDDMQSMVRFLLYANEFDIEALIASAGTFANIARKQNILDVIDRYALVYENLTQHDPLYPTPDKLRGVTFEGRSGTWGKKGIANIGEGQDSEASDALIAIVDKPDSRPVYVSVWGDCSVVAQAVWKVQQTRTPAELTTFLSKLRIHQIATQDGTIDWLRDNFPRLFIIHSAKTYQGMFGGRDPVSDLSWLNEHVRRGHGPLCDVYPHEGIGCTGVCEGDSPAFLWLVSANRGLNDPDDPTQESWGGQFKKDGEKNHFVDGPGPPSISKWRAEFQKEFAERADWCVSNSGAKLK</sequence>
<evidence type="ECO:0000259" key="3">
    <source>
        <dbReference type="Pfam" id="PF07632"/>
    </source>
</evidence>
<feature type="signal peptide" evidence="2">
    <location>
        <begin position="1"/>
        <end position="21"/>
    </location>
</feature>
<evidence type="ECO:0000256" key="2">
    <source>
        <dbReference type="SAM" id="SignalP"/>
    </source>
</evidence>
<evidence type="ECO:0000313" key="5">
    <source>
        <dbReference type="Proteomes" id="UP000324479"/>
    </source>
</evidence>
<dbReference type="Gene3D" id="3.90.245.10">
    <property type="entry name" value="Ribonucleoside hydrolase-like"/>
    <property type="match status" value="1"/>
</dbReference>
<dbReference type="RefSeq" id="WP_150074433.1">
    <property type="nucleotide sequence ID" value="NZ_VWOX01000001.1"/>
</dbReference>
<accession>A0A5M6DMA0</accession>
<name>A0A5M6DMA0_9BACT</name>
<reference evidence="4 5" key="1">
    <citation type="submission" date="2019-08" db="EMBL/GenBank/DDBJ databases">
        <authorList>
            <person name="Dhanesh K."/>
            <person name="Kumar G."/>
            <person name="Sasikala C."/>
            <person name="Venkata Ramana C."/>
        </authorList>
    </citation>
    <scope>NUCLEOTIDE SEQUENCE [LARGE SCALE GENOMIC DNA]</scope>
    <source>
        <strain evidence="4 5">JC645</strain>
    </source>
</reference>
<keyword evidence="5" id="KW-1185">Reference proteome</keyword>
<evidence type="ECO:0000256" key="1">
    <source>
        <dbReference type="SAM" id="MobiDB-lite"/>
    </source>
</evidence>
<comment type="caution">
    <text evidence="4">The sequence shown here is derived from an EMBL/GenBank/DDBJ whole genome shotgun (WGS) entry which is preliminary data.</text>
</comment>
<feature type="region of interest" description="Disordered" evidence="1">
    <location>
        <begin position="300"/>
        <end position="331"/>
    </location>
</feature>
<gene>
    <name evidence="4" type="ORF">FYK55_02355</name>
</gene>
<feature type="chain" id="PRO_5024446187" evidence="2">
    <location>
        <begin position="22"/>
        <end position="359"/>
    </location>
</feature>
<dbReference type="SUPFAM" id="SSF53590">
    <property type="entry name" value="Nucleoside hydrolase"/>
    <property type="match status" value="1"/>
</dbReference>
<feature type="domain" description="Cellulose-binding Sde182 nucleoside hydrolase-like" evidence="3">
    <location>
        <begin position="61"/>
        <end position="314"/>
    </location>
</feature>
<dbReference type="EMBL" id="VWOX01000001">
    <property type="protein sequence ID" value="KAA5547260.1"/>
    <property type="molecule type" value="Genomic_DNA"/>
</dbReference>
<dbReference type="GO" id="GO:0016799">
    <property type="term" value="F:hydrolase activity, hydrolyzing N-glycosyl compounds"/>
    <property type="evidence" value="ECO:0007669"/>
    <property type="project" value="InterPro"/>
</dbReference>
<dbReference type="InterPro" id="IPR011483">
    <property type="entry name" value="Sde182_NH-like"/>
</dbReference>
<evidence type="ECO:0000313" key="4">
    <source>
        <dbReference type="EMBL" id="KAA5547260.1"/>
    </source>
</evidence>
<protein>
    <submittedName>
        <fullName evidence="4">DUF1593 domain-containing protein</fullName>
    </submittedName>
</protein>
<dbReference type="Pfam" id="PF07632">
    <property type="entry name" value="Sde182_NH-like"/>
    <property type="match status" value="1"/>
</dbReference>
<feature type="compositionally biased region" description="Basic and acidic residues" evidence="1">
    <location>
        <begin position="314"/>
        <end position="323"/>
    </location>
</feature>
<dbReference type="AlphaFoldDB" id="A0A5M6DMA0"/>
<dbReference type="Proteomes" id="UP000324479">
    <property type="component" value="Unassembled WGS sequence"/>
</dbReference>
<organism evidence="4 5">
    <name type="scientific">Roseiconus nitratireducens</name>
    <dbReference type="NCBI Taxonomy" id="2605748"/>
    <lineage>
        <taxon>Bacteria</taxon>
        <taxon>Pseudomonadati</taxon>
        <taxon>Planctomycetota</taxon>
        <taxon>Planctomycetia</taxon>
        <taxon>Pirellulales</taxon>
        <taxon>Pirellulaceae</taxon>
        <taxon>Roseiconus</taxon>
    </lineage>
</organism>
<dbReference type="InterPro" id="IPR036452">
    <property type="entry name" value="Ribo_hydro-like"/>
</dbReference>